<dbReference type="Gene3D" id="3.40.1000.70">
    <property type="entry name" value="PknH-like extracellular domain"/>
    <property type="match status" value="1"/>
</dbReference>
<feature type="region of interest" description="Disordered" evidence="1">
    <location>
        <begin position="24"/>
        <end position="90"/>
    </location>
</feature>
<dbReference type="Proteomes" id="UP001501417">
    <property type="component" value="Unassembled WGS sequence"/>
</dbReference>
<evidence type="ECO:0000313" key="5">
    <source>
        <dbReference type="Proteomes" id="UP001501417"/>
    </source>
</evidence>
<evidence type="ECO:0000259" key="3">
    <source>
        <dbReference type="Pfam" id="PF14032"/>
    </source>
</evidence>
<evidence type="ECO:0000256" key="1">
    <source>
        <dbReference type="SAM" id="MobiDB-lite"/>
    </source>
</evidence>
<gene>
    <name evidence="4" type="ORF">GCM10023161_00300</name>
</gene>
<proteinExistence type="predicted"/>
<keyword evidence="5" id="KW-1185">Reference proteome</keyword>
<keyword evidence="2" id="KW-0812">Transmembrane</keyword>
<evidence type="ECO:0000313" key="4">
    <source>
        <dbReference type="EMBL" id="GAA4531885.1"/>
    </source>
</evidence>
<feature type="domain" description="PknH-like extracellular" evidence="3">
    <location>
        <begin position="196"/>
        <end position="383"/>
    </location>
</feature>
<dbReference type="EMBL" id="BAABGF010000001">
    <property type="protein sequence ID" value="GAA4531885.1"/>
    <property type="molecule type" value="Genomic_DNA"/>
</dbReference>
<reference evidence="5" key="1">
    <citation type="journal article" date="2019" name="Int. J. Syst. Evol. Microbiol.">
        <title>The Global Catalogue of Microorganisms (GCM) 10K type strain sequencing project: providing services to taxonomists for standard genome sequencing and annotation.</title>
        <authorList>
            <consortium name="The Broad Institute Genomics Platform"/>
            <consortium name="The Broad Institute Genome Sequencing Center for Infectious Disease"/>
            <person name="Wu L."/>
            <person name="Ma J."/>
        </authorList>
    </citation>
    <scope>NUCLEOTIDE SEQUENCE [LARGE SCALE GENOMIC DNA]</scope>
    <source>
        <strain evidence="5">JCM 17782</strain>
    </source>
</reference>
<feature type="transmembrane region" description="Helical" evidence="2">
    <location>
        <begin position="144"/>
        <end position="164"/>
    </location>
</feature>
<dbReference type="Pfam" id="PF14032">
    <property type="entry name" value="PknH_C"/>
    <property type="match status" value="1"/>
</dbReference>
<feature type="compositionally biased region" description="Pro residues" evidence="1">
    <location>
        <begin position="67"/>
        <end position="76"/>
    </location>
</feature>
<dbReference type="InterPro" id="IPR038232">
    <property type="entry name" value="PknH-like_Extracell_sf"/>
</dbReference>
<evidence type="ECO:0000256" key="2">
    <source>
        <dbReference type="SAM" id="Phobius"/>
    </source>
</evidence>
<feature type="region of interest" description="Disordered" evidence="1">
    <location>
        <begin position="167"/>
        <end position="191"/>
    </location>
</feature>
<keyword evidence="2" id="KW-1133">Transmembrane helix</keyword>
<name>A0ABP8R9W6_9MYCO</name>
<keyword evidence="2" id="KW-0472">Membrane</keyword>
<protein>
    <recommendedName>
        <fullName evidence="3">PknH-like extracellular domain-containing protein</fullName>
    </recommendedName>
</protein>
<comment type="caution">
    <text evidence="4">The sequence shown here is derived from an EMBL/GenBank/DDBJ whole genome shotgun (WGS) entry which is preliminary data.</text>
</comment>
<organism evidence="4 5">
    <name type="scientific">Mycobacterium paraffinicum</name>
    <dbReference type="NCBI Taxonomy" id="53378"/>
    <lineage>
        <taxon>Bacteria</taxon>
        <taxon>Bacillati</taxon>
        <taxon>Actinomycetota</taxon>
        <taxon>Actinomycetes</taxon>
        <taxon>Mycobacteriales</taxon>
        <taxon>Mycobacteriaceae</taxon>
        <taxon>Mycobacterium</taxon>
    </lineage>
</organism>
<sequence>MQRFETLRSAERYVSIWSMQRDLAASGGPDHHCGPVPLSPPFPLSEGHSMPHHPHPPTANTTHPAPGSAPPVPPSAHRPARTAPVAAGPGEQVTTVLPRRPFAYAGPPGAPPAPPGMPTWGPRPGYRPALAPERRRRQSTWARIAVGAAVVVAVVGAGLMINVASSPDDSSTLMPAPATSAAPVDPGPAPQAPTVPLSALPGLMLDVASINTIEGTTDIGPPPGDNGKDDYAYSGVSTDRPECSEVHTPALDSELDNSGWIGVRTQSLQDRDGARHRNHSAAIYFATAKAANDFAAKQAQAWPKCNGATLHLTERGHPSSIWTAGTTTNHDGMLSITNTQEGGAGWQCQRALTARNNIVIDVRSCGVNRTDQAITIATRMAERVTTR</sequence>
<accession>A0ABP8R9W6</accession>
<dbReference type="InterPro" id="IPR026954">
    <property type="entry name" value="PknH-like_Extracell"/>
</dbReference>